<keyword evidence="3" id="KW-0547">Nucleotide-binding</keyword>
<keyword evidence="9" id="KW-1185">Reference proteome</keyword>
<reference evidence="8" key="1">
    <citation type="journal article" date="2023" name="Nat. Commun.">
        <title>Diploid and tetraploid genomes of Acorus and the evolution of monocots.</title>
        <authorList>
            <person name="Ma L."/>
            <person name="Liu K.W."/>
            <person name="Li Z."/>
            <person name="Hsiao Y.Y."/>
            <person name="Qi Y."/>
            <person name="Fu T."/>
            <person name="Tang G.D."/>
            <person name="Zhang D."/>
            <person name="Sun W.H."/>
            <person name="Liu D.K."/>
            <person name="Li Y."/>
            <person name="Chen G.Z."/>
            <person name="Liu X.D."/>
            <person name="Liao X.Y."/>
            <person name="Jiang Y.T."/>
            <person name="Yu X."/>
            <person name="Hao Y."/>
            <person name="Huang J."/>
            <person name="Zhao X.W."/>
            <person name="Ke S."/>
            <person name="Chen Y.Y."/>
            <person name="Wu W.L."/>
            <person name="Hsu J.L."/>
            <person name="Lin Y.F."/>
            <person name="Huang M.D."/>
            <person name="Li C.Y."/>
            <person name="Huang L."/>
            <person name="Wang Z.W."/>
            <person name="Zhao X."/>
            <person name="Zhong W.Y."/>
            <person name="Peng D.H."/>
            <person name="Ahmad S."/>
            <person name="Lan S."/>
            <person name="Zhang J.S."/>
            <person name="Tsai W.C."/>
            <person name="Van de Peer Y."/>
            <person name="Liu Z.J."/>
        </authorList>
    </citation>
    <scope>NUCLEOTIDE SEQUENCE</scope>
    <source>
        <strain evidence="8">CP</strain>
    </source>
</reference>
<accession>A0AAV9CGK2</accession>
<dbReference type="Proteomes" id="UP001180020">
    <property type="component" value="Unassembled WGS sequence"/>
</dbReference>
<evidence type="ECO:0000313" key="9">
    <source>
        <dbReference type="Proteomes" id="UP001180020"/>
    </source>
</evidence>
<dbReference type="Gene3D" id="1.10.1580.10">
    <property type="match status" value="1"/>
</dbReference>
<dbReference type="PANTHER" id="PTHR45709">
    <property type="entry name" value="LARGE SUBUNIT GTPASE 1 HOMOLOG-RELATED"/>
    <property type="match status" value="1"/>
</dbReference>
<evidence type="ECO:0000313" key="8">
    <source>
        <dbReference type="EMBL" id="KAK1287769.1"/>
    </source>
</evidence>
<protein>
    <recommendedName>
        <fullName evidence="7">G domain-containing protein</fullName>
    </recommendedName>
</protein>
<evidence type="ECO:0000256" key="6">
    <source>
        <dbReference type="SAM" id="MobiDB-lite"/>
    </source>
</evidence>
<dbReference type="InterPro" id="IPR023179">
    <property type="entry name" value="GTP-bd_ortho_bundle_sf"/>
</dbReference>
<name>A0AAV9CGK2_ACOCL</name>
<dbReference type="PANTHER" id="PTHR45709:SF2">
    <property type="entry name" value="LARGE SUBUNIT GTPASE 1 HOMOLOG"/>
    <property type="match status" value="1"/>
</dbReference>
<organism evidence="8 9">
    <name type="scientific">Acorus calamus</name>
    <name type="common">Sweet flag</name>
    <dbReference type="NCBI Taxonomy" id="4465"/>
    <lineage>
        <taxon>Eukaryota</taxon>
        <taxon>Viridiplantae</taxon>
        <taxon>Streptophyta</taxon>
        <taxon>Embryophyta</taxon>
        <taxon>Tracheophyta</taxon>
        <taxon>Spermatophyta</taxon>
        <taxon>Magnoliopsida</taxon>
        <taxon>Liliopsida</taxon>
        <taxon>Acoraceae</taxon>
        <taxon>Acorus</taxon>
    </lineage>
</organism>
<proteinExistence type="predicted"/>
<feature type="domain" description="G" evidence="7">
    <location>
        <begin position="178"/>
        <end position="243"/>
    </location>
</feature>
<keyword evidence="4" id="KW-0378">Hydrolase</keyword>
<dbReference type="GO" id="GO:0005829">
    <property type="term" value="C:cytosol"/>
    <property type="evidence" value="ECO:0007669"/>
    <property type="project" value="TreeGrafter"/>
</dbReference>
<sequence>MGKKEKSSSTLGRALVRQHNQMVQQSKEKGRFTRPPLVSVTDVSDIDAVIERTEEADRLFSLLNSPPPTFQSSYADTLTSCRQRWAEYFHLHGILYLFWSAKAATAALEGKQLNVAWEDQNSRHKPAPPEIDTKIYGREELLARLQSEAEAIVISSRGSHQTQDSPVSRNPASKHVVVGFVGYPNVGKSSTINALVGEKRTGVTSTPGKTKHFQTLIISEELTLCDCPGLVFPSFSSSRYEMIASGVLPIDRMTEHREAVQIVCNRVPRHALEGIYKISLPKPKPYEPQSRPPLAVELLRTYCASRGYVGSSGLPDETKAARQILKDYIEGKLPHFEMPPGVPEEGKEEAEVTSADYDSDDCASDDQAKPPELEHILDDLASFEISISSPPAGAKKKKAVVAASTHKHHHKKPQRKKDRSWRVGNDGGDGMPVVRVFQKPAVDLGAIKAG</sequence>
<dbReference type="InterPro" id="IPR006073">
    <property type="entry name" value="GTP-bd"/>
</dbReference>
<keyword evidence="2" id="KW-0963">Cytoplasm</keyword>
<dbReference type="PRINTS" id="PR00326">
    <property type="entry name" value="GTP1OBG"/>
</dbReference>
<dbReference type="Gene3D" id="3.40.50.300">
    <property type="entry name" value="P-loop containing nucleotide triphosphate hydrolases"/>
    <property type="match status" value="1"/>
</dbReference>
<feature type="region of interest" description="Disordered" evidence="6">
    <location>
        <begin position="338"/>
        <end position="369"/>
    </location>
</feature>
<gene>
    <name evidence="8" type="ORF">QJS10_CPB19g01306</name>
</gene>
<dbReference type="InterPro" id="IPR043358">
    <property type="entry name" value="GNL1-like"/>
</dbReference>
<dbReference type="GO" id="GO:0005525">
    <property type="term" value="F:GTP binding"/>
    <property type="evidence" value="ECO:0007669"/>
    <property type="project" value="UniProtKB-KW"/>
</dbReference>
<dbReference type="AlphaFoldDB" id="A0AAV9CGK2"/>
<evidence type="ECO:0000256" key="3">
    <source>
        <dbReference type="ARBA" id="ARBA00022741"/>
    </source>
</evidence>
<evidence type="ECO:0000259" key="7">
    <source>
        <dbReference type="Pfam" id="PF01926"/>
    </source>
</evidence>
<feature type="compositionally biased region" description="Basic residues" evidence="6">
    <location>
        <begin position="394"/>
        <end position="419"/>
    </location>
</feature>
<keyword evidence="5" id="KW-0342">GTP-binding</keyword>
<evidence type="ECO:0000256" key="1">
    <source>
        <dbReference type="ARBA" id="ARBA00004496"/>
    </source>
</evidence>
<dbReference type="Pfam" id="PF01926">
    <property type="entry name" value="MMR_HSR1"/>
    <property type="match status" value="1"/>
</dbReference>
<comment type="caution">
    <text evidence="8">The sequence shown here is derived from an EMBL/GenBank/DDBJ whole genome shotgun (WGS) entry which is preliminary data.</text>
</comment>
<dbReference type="InterPro" id="IPR027417">
    <property type="entry name" value="P-loop_NTPase"/>
</dbReference>
<feature type="region of interest" description="Disordered" evidence="6">
    <location>
        <begin position="1"/>
        <end position="30"/>
    </location>
</feature>
<evidence type="ECO:0000256" key="5">
    <source>
        <dbReference type="ARBA" id="ARBA00023134"/>
    </source>
</evidence>
<dbReference type="EMBL" id="JAUJYO010000019">
    <property type="protein sequence ID" value="KAK1287769.1"/>
    <property type="molecule type" value="Genomic_DNA"/>
</dbReference>
<reference evidence="8" key="2">
    <citation type="submission" date="2023-06" db="EMBL/GenBank/DDBJ databases">
        <authorList>
            <person name="Ma L."/>
            <person name="Liu K.-W."/>
            <person name="Li Z."/>
            <person name="Hsiao Y.-Y."/>
            <person name="Qi Y."/>
            <person name="Fu T."/>
            <person name="Tang G."/>
            <person name="Zhang D."/>
            <person name="Sun W.-H."/>
            <person name="Liu D.-K."/>
            <person name="Li Y."/>
            <person name="Chen G.-Z."/>
            <person name="Liu X.-D."/>
            <person name="Liao X.-Y."/>
            <person name="Jiang Y.-T."/>
            <person name="Yu X."/>
            <person name="Hao Y."/>
            <person name="Huang J."/>
            <person name="Zhao X.-W."/>
            <person name="Ke S."/>
            <person name="Chen Y.-Y."/>
            <person name="Wu W.-L."/>
            <person name="Hsu J.-L."/>
            <person name="Lin Y.-F."/>
            <person name="Huang M.-D."/>
            <person name="Li C.-Y."/>
            <person name="Huang L."/>
            <person name="Wang Z.-W."/>
            <person name="Zhao X."/>
            <person name="Zhong W.-Y."/>
            <person name="Peng D.-H."/>
            <person name="Ahmad S."/>
            <person name="Lan S."/>
            <person name="Zhang J.-S."/>
            <person name="Tsai W.-C."/>
            <person name="Van De Peer Y."/>
            <person name="Liu Z.-J."/>
        </authorList>
    </citation>
    <scope>NUCLEOTIDE SEQUENCE</scope>
    <source>
        <strain evidence="8">CP</strain>
        <tissue evidence="8">Leaves</tissue>
    </source>
</reference>
<feature type="region of interest" description="Disordered" evidence="6">
    <location>
        <begin position="391"/>
        <end position="433"/>
    </location>
</feature>
<dbReference type="GO" id="GO:0003924">
    <property type="term" value="F:GTPase activity"/>
    <property type="evidence" value="ECO:0007669"/>
    <property type="project" value="InterPro"/>
</dbReference>
<dbReference type="FunFam" id="1.10.1580.10:FF:000008">
    <property type="entry name" value="Large subunit GTPase 1"/>
    <property type="match status" value="1"/>
</dbReference>
<evidence type="ECO:0000256" key="2">
    <source>
        <dbReference type="ARBA" id="ARBA00022490"/>
    </source>
</evidence>
<comment type="subcellular location">
    <subcellularLocation>
        <location evidence="1">Cytoplasm</location>
    </subcellularLocation>
</comment>
<dbReference type="SUPFAM" id="SSF52540">
    <property type="entry name" value="P-loop containing nucleoside triphosphate hydrolases"/>
    <property type="match status" value="1"/>
</dbReference>
<evidence type="ECO:0000256" key="4">
    <source>
        <dbReference type="ARBA" id="ARBA00022801"/>
    </source>
</evidence>